<feature type="region of interest" description="Disordered" evidence="2">
    <location>
        <begin position="1442"/>
        <end position="1492"/>
    </location>
</feature>
<dbReference type="GO" id="GO:0038203">
    <property type="term" value="P:TORC2 signaling"/>
    <property type="evidence" value="ECO:0007669"/>
    <property type="project" value="TreeGrafter"/>
</dbReference>
<feature type="compositionally biased region" description="Basic residues" evidence="2">
    <location>
        <begin position="1212"/>
        <end position="1221"/>
    </location>
</feature>
<dbReference type="SUPFAM" id="SSF48371">
    <property type="entry name" value="ARM repeat"/>
    <property type="match status" value="2"/>
</dbReference>
<dbReference type="Pfam" id="PF14663">
    <property type="entry name" value="RasGEF_N_2"/>
    <property type="match status" value="1"/>
</dbReference>
<comment type="similarity">
    <text evidence="1">Belongs to the RICTOR family.</text>
</comment>
<evidence type="ECO:0000313" key="6">
    <source>
        <dbReference type="EMBL" id="CAH1244176.1"/>
    </source>
</evidence>
<dbReference type="GO" id="GO:0051897">
    <property type="term" value="P:positive regulation of phosphatidylinositol 3-kinase/protein kinase B signal transduction"/>
    <property type="evidence" value="ECO:0007669"/>
    <property type="project" value="TreeGrafter"/>
</dbReference>
<dbReference type="InterPro" id="IPR028267">
    <property type="entry name" value="Pianissimo_N"/>
</dbReference>
<evidence type="ECO:0000256" key="1">
    <source>
        <dbReference type="ARBA" id="ARBA00008878"/>
    </source>
</evidence>
<feature type="domain" description="Rapamycin-insensitive companion of mTOR" evidence="5">
    <location>
        <begin position="941"/>
        <end position="1013"/>
    </location>
</feature>
<protein>
    <submittedName>
        <fullName evidence="6">RICTOR protein</fullName>
    </submittedName>
</protein>
<organism evidence="6 7">
    <name type="scientific">Branchiostoma lanceolatum</name>
    <name type="common">Common lancelet</name>
    <name type="synonym">Amphioxus lanceolatum</name>
    <dbReference type="NCBI Taxonomy" id="7740"/>
    <lineage>
        <taxon>Eukaryota</taxon>
        <taxon>Metazoa</taxon>
        <taxon>Chordata</taxon>
        <taxon>Cephalochordata</taxon>
        <taxon>Leptocardii</taxon>
        <taxon>Amphioxiformes</taxon>
        <taxon>Branchiostomatidae</taxon>
        <taxon>Branchiostoma</taxon>
    </lineage>
</organism>
<reference evidence="6" key="1">
    <citation type="submission" date="2022-01" db="EMBL/GenBank/DDBJ databases">
        <authorList>
            <person name="Braso-Vives M."/>
        </authorList>
    </citation>
    <scope>NUCLEOTIDE SEQUENCE</scope>
</reference>
<dbReference type="OrthoDB" id="271111at2759"/>
<feature type="compositionally biased region" description="Basic and acidic residues" evidence="2">
    <location>
        <begin position="1115"/>
        <end position="1125"/>
    </location>
</feature>
<dbReference type="Pfam" id="PF14666">
    <property type="entry name" value="RICTOR_M"/>
    <property type="match status" value="1"/>
</dbReference>
<evidence type="ECO:0000256" key="2">
    <source>
        <dbReference type="SAM" id="MobiDB-lite"/>
    </source>
</evidence>
<dbReference type="SMART" id="SM01303">
    <property type="entry name" value="RasGEF_N_2"/>
    <property type="match status" value="1"/>
</dbReference>
<dbReference type="EMBL" id="OV696698">
    <property type="protein sequence ID" value="CAH1244176.1"/>
    <property type="molecule type" value="Genomic_DNA"/>
</dbReference>
<dbReference type="SMART" id="SM01308">
    <property type="entry name" value="RICTOR_N"/>
    <property type="match status" value="1"/>
</dbReference>
<dbReference type="Proteomes" id="UP000838412">
    <property type="component" value="Chromosome 13"/>
</dbReference>
<feature type="domain" description="Rapamycin-insensitive companion of mTOR N-terminal" evidence="4">
    <location>
        <begin position="56"/>
        <end position="436"/>
    </location>
</feature>
<feature type="compositionally biased region" description="Polar residues" evidence="2">
    <location>
        <begin position="1199"/>
        <end position="1208"/>
    </location>
</feature>
<dbReference type="Pfam" id="PF14664">
    <property type="entry name" value="RICTOR_N"/>
    <property type="match status" value="1"/>
</dbReference>
<dbReference type="InterPro" id="IPR028268">
    <property type="entry name" value="Pianissimo_fam"/>
</dbReference>
<sequence>MAAVRGRSLRSVKRRARHESGEESVIVDFTRAASKNLREILANICRPAGISDGRKLGHLNNFPKLLCHYGQDVDWGLTSEEIIKCVRVALLSERKEIRAAGLRVFRYFLKDAATMELLLRLKVDFLIARCLDLAQSNDGERVQALRLIRKMVYVSPSLFPCSLVNTLVAVGNEGSQERDRLLRASLCVLCELAIHNPLVVSRCGGVGTILNHILDCHLARINESLMATVLHLINQPQTRCYVRAIELQQMLAPFTDFHYRHNADTPDSHINDARETTLLSSKMAIATIFRSWPGVVVLCKPDGSGVESLLGVMCIPNNEVRQGIMDILFDIFRLPIPTWTEDFTVALKSSDPSTFQDTWQLSQGFVVEEAKSVLPSRTSSRTNLIENYLGLVLSAFLNAGLLESLVEVIRSSDNHNSVRATVLLGELLHMANRLLPHECGQHSHCLPSLVNLAASFDVSAQERHLNLAASFDVSAQERQRASTAVMCLNRLHELKKRGPVPHSLYLDQLIRHGPRLPAHSSRMAQVSREKLAQYLNKDTDETLQQAMKDTQVLVTKENLSWDWDLIAVVLKLSVGGPRWLDDAANARFVRRLVYFYRPKNLLYSGLKLDSKLAEPRKLTIVGCQLMEFLLDCQEEGHRFVEEVIREVVECLCEVYDGKDDGLFSDQSLQSTVCQDFFLLIGRLSRLQSGEKVLEASGVYQCFMSICGLKGCDLLRKLIIACLDYSKDGLARVVLSKALTAPAESSRLYTTSFLRVLLRARVPFFNQWGVEFLVTQLYDKSKVVAMEAIDILDEACEEEANLHALVDMRPSLLHLGDKGAMLLIRFLSISKGFTFLSEVNYTANVLDKWYKSFNKKYVHLVEDELNEALTNYQKPKDGSTFNRRNMHHRPLLMMKNDVYVPVHLYGELVQHKAGAQLVEKQDHVSEFCQRIRYHDLSSPEQVLELKAALWCLGHIGTSPWGQSLLDQEQVIPEIIRLAEDCPVLSVRGTCLYVLGLVAKTRQGCDILREHGWESVRHGRDDPWPVVDNRDHVFDDVNSEIPSSASDLSGRDIFDQGSMGDLNVDSGPQSLFYVENGTKYGQSPTSTFFLDINDKGEHALARINELDSSNAKSKTLPRGDSRDKDSPKAGTGLKRVKTMPVFKRSGISPERKLRSNSDIKLQYFPSFRREERIRSPSPGAYYAGSLDRKPRKSEEEEPDDMQSSRNSISDSKLHSKPRSTSFKHRSDSDESTGSARAGGKSRSESFNTDTTTSGVSSMGSSPHAETCSLSTISSSQTGRTSSQPIDVTPQKSATLPRAVTAQNLPPSSPNPGANRRSMLSPPGADLGVSYTSTRDAAGYATLRSLKRHRSLSRGMEYAESLNLTIRPERTSVDSYFPAFKPGRLFRESSYTSLDGSDSVLYESLASPLRPVGLSAVYTKGVAPGNFIGLTLPIHPEMIFRVDDDSYKGPASPHVPAQDSSRSFFPDQHDASHLSESVPSALGDHSPPPLVTKLPLTASGFENHERERCMACMVKPPEEEKLQTETTVELEDDNGETSLLVPPRSRSSSRTKPDGSDATPNSVSSYTSTDSGSGNRRLSVDTPAGKAMVRAEVMKLIINLSSSVATKAQETGLLSLKEKLPNAFDDTCLYCEVAHLFLKEKLPNAFDDTCLYCEVAHLFLKEKLPNAFDDTCLYCEVAHLLSEYTFRLPARRFIQELFQDTTFSEVCV</sequence>
<feature type="compositionally biased region" description="Low complexity" evidence="2">
    <location>
        <begin position="1559"/>
        <end position="1571"/>
    </location>
</feature>
<accession>A0A8J9YYW7</accession>
<evidence type="ECO:0000259" key="3">
    <source>
        <dbReference type="SMART" id="SM01307"/>
    </source>
</evidence>
<name>A0A8J9YYW7_BRALA</name>
<evidence type="ECO:0000259" key="5">
    <source>
        <dbReference type="SMART" id="SM01310"/>
    </source>
</evidence>
<dbReference type="InterPro" id="IPR029452">
    <property type="entry name" value="RICTOR_V"/>
</dbReference>
<feature type="compositionally biased region" description="Polar residues" evidence="2">
    <location>
        <begin position="1265"/>
        <end position="1291"/>
    </location>
</feature>
<feature type="compositionally biased region" description="Low complexity" evidence="2">
    <location>
        <begin position="1246"/>
        <end position="1259"/>
    </location>
</feature>
<dbReference type="InterPro" id="IPR029453">
    <property type="entry name" value="Rictor_IV"/>
</dbReference>
<feature type="domain" description="Rapamycin-insensitive companion of mTOR middle" evidence="3">
    <location>
        <begin position="538"/>
        <end position="759"/>
    </location>
</feature>
<gene>
    <name evidence="6" type="primary">RICTOR</name>
    <name evidence="6" type="ORF">BLAG_LOCUS6883</name>
</gene>
<dbReference type="Pfam" id="PF14668">
    <property type="entry name" value="RICTOR_V"/>
    <property type="match status" value="1"/>
</dbReference>
<keyword evidence="7" id="KW-1185">Reference proteome</keyword>
<dbReference type="GO" id="GO:0031932">
    <property type="term" value="C:TORC2 complex"/>
    <property type="evidence" value="ECO:0007669"/>
    <property type="project" value="InterPro"/>
</dbReference>
<dbReference type="PANTHER" id="PTHR13298">
    <property type="entry name" value="CYTOSOLIC REGULATOR PIANISSIMO"/>
    <property type="match status" value="1"/>
</dbReference>
<dbReference type="PANTHER" id="PTHR13298:SF11">
    <property type="entry name" value="RAPAMYCIN-INSENSITIVE COMPANION OF MTOR"/>
    <property type="match status" value="1"/>
</dbReference>
<feature type="region of interest" description="Disordered" evidence="2">
    <location>
        <begin position="1511"/>
        <end position="1578"/>
    </location>
</feature>
<evidence type="ECO:0000259" key="4">
    <source>
        <dbReference type="SMART" id="SM01308"/>
    </source>
</evidence>
<dbReference type="GO" id="GO:0043539">
    <property type="term" value="F:protein serine/threonine kinase activator activity"/>
    <property type="evidence" value="ECO:0007669"/>
    <property type="project" value="TreeGrafter"/>
</dbReference>
<dbReference type="InterPro" id="IPR016024">
    <property type="entry name" value="ARM-type_fold"/>
</dbReference>
<dbReference type="InterPro" id="IPR029451">
    <property type="entry name" value="RICTOR_M"/>
</dbReference>
<dbReference type="SMART" id="SM01307">
    <property type="entry name" value="RICTOR_M"/>
    <property type="match status" value="1"/>
</dbReference>
<dbReference type="SMART" id="SM01310">
    <property type="entry name" value="RICTOR_V"/>
    <property type="match status" value="1"/>
</dbReference>
<feature type="region of interest" description="Disordered" evidence="2">
    <location>
        <begin position="1104"/>
        <end position="1148"/>
    </location>
</feature>
<feature type="region of interest" description="Disordered" evidence="2">
    <location>
        <begin position="1168"/>
        <end position="1328"/>
    </location>
</feature>
<evidence type="ECO:0000313" key="7">
    <source>
        <dbReference type="Proteomes" id="UP000838412"/>
    </source>
</evidence>
<proteinExistence type="inferred from homology"/>